<dbReference type="AlphaFoldDB" id="A0A4R1PNL6"/>
<dbReference type="PANTHER" id="PTHR33371:SF4">
    <property type="entry name" value="INTERMEMBRANE PHOSPHOLIPID TRANSPORT SYSTEM BINDING PROTEIN MLAD"/>
    <property type="match status" value="1"/>
</dbReference>
<dbReference type="PANTHER" id="PTHR33371">
    <property type="entry name" value="INTERMEMBRANE PHOSPHOLIPID TRANSPORT SYSTEM BINDING PROTEIN MLAD-RELATED"/>
    <property type="match status" value="1"/>
</dbReference>
<feature type="domain" description="Mce/MlaD" evidence="2">
    <location>
        <begin position="35"/>
        <end position="111"/>
    </location>
</feature>
<feature type="transmembrane region" description="Helical" evidence="1">
    <location>
        <begin position="12"/>
        <end position="32"/>
    </location>
</feature>
<keyword evidence="1" id="KW-0812">Transmembrane</keyword>
<evidence type="ECO:0000256" key="1">
    <source>
        <dbReference type="SAM" id="Phobius"/>
    </source>
</evidence>
<evidence type="ECO:0000259" key="2">
    <source>
        <dbReference type="Pfam" id="PF02470"/>
    </source>
</evidence>
<proteinExistence type="predicted"/>
<dbReference type="Pfam" id="PF02470">
    <property type="entry name" value="MlaD"/>
    <property type="match status" value="1"/>
</dbReference>
<name>A0A4R1PNL6_9FIRM</name>
<dbReference type="Proteomes" id="UP000295063">
    <property type="component" value="Unassembled WGS sequence"/>
</dbReference>
<comment type="caution">
    <text evidence="3">The sequence shown here is derived from an EMBL/GenBank/DDBJ whole genome shotgun (WGS) entry which is preliminary data.</text>
</comment>
<organism evidence="3 4">
    <name type="scientific">Anaerospora hongkongensis</name>
    <dbReference type="NCBI Taxonomy" id="244830"/>
    <lineage>
        <taxon>Bacteria</taxon>
        <taxon>Bacillati</taxon>
        <taxon>Bacillota</taxon>
        <taxon>Negativicutes</taxon>
        <taxon>Selenomonadales</taxon>
        <taxon>Sporomusaceae</taxon>
        <taxon>Anaerospora</taxon>
    </lineage>
</organism>
<gene>
    <name evidence="3" type="ORF">EV210_11934</name>
</gene>
<sequence length="425" mass="45699">MNVTTEAKVGAVTLIALLLLGFMVVHIGGFSFGDKGYPVQAVFSQVGGLKEGNVVRYAGVDVGRVQQVHVIPEGVKVLLLINPDTKIPEGSHFTIGTDGLLGEKFINITPPAKSSGFLEPNTLVRGEEPQGLDTLISNADKVLADIQKLVQSLNEVIGDEKVKTALKETMLNSREITANLNRLSASLARMAESNEQDTHTMITNLAAMSESLRDVAGRVDNMLTNLDNNGQTAADVREMISNLKTTSSRVEKMAAALEGVVTDPESSRNIKDTLKNAREASEKANKMLNSVSNIETEVNAELLYNTDSGNYQSNAAVKISTSPKEFAVVGVTHIGENEKLNLQMGKKNGSFASRAGIMEGKAGIGFDANTDGPLKLSVDVYDPNDVRYKLRSEFQLAPDVYLVGQRTKPDSAGESGSYVGIRHTF</sequence>
<evidence type="ECO:0000313" key="3">
    <source>
        <dbReference type="EMBL" id="TCL32959.1"/>
    </source>
</evidence>
<dbReference type="InterPro" id="IPR052336">
    <property type="entry name" value="MlaD_Phospholipid_Transporter"/>
</dbReference>
<dbReference type="OrthoDB" id="9764664at2"/>
<accession>A0A4R1PNL6</accession>
<keyword evidence="1" id="KW-0472">Membrane</keyword>
<keyword evidence="4" id="KW-1185">Reference proteome</keyword>
<dbReference type="EMBL" id="SLUI01000019">
    <property type="protein sequence ID" value="TCL32959.1"/>
    <property type="molecule type" value="Genomic_DNA"/>
</dbReference>
<dbReference type="InterPro" id="IPR003399">
    <property type="entry name" value="Mce/MlaD"/>
</dbReference>
<reference evidence="3 4" key="1">
    <citation type="submission" date="2019-03" db="EMBL/GenBank/DDBJ databases">
        <title>Genomic Encyclopedia of Type Strains, Phase IV (KMG-IV): sequencing the most valuable type-strain genomes for metagenomic binning, comparative biology and taxonomic classification.</title>
        <authorList>
            <person name="Goeker M."/>
        </authorList>
    </citation>
    <scope>NUCLEOTIDE SEQUENCE [LARGE SCALE GENOMIC DNA]</scope>
    <source>
        <strain evidence="3 4">DSM 15969</strain>
    </source>
</reference>
<dbReference type="RefSeq" id="WP_132083215.1">
    <property type="nucleotide sequence ID" value="NZ_DAMAKO010000004.1"/>
</dbReference>
<keyword evidence="1" id="KW-1133">Transmembrane helix</keyword>
<evidence type="ECO:0000313" key="4">
    <source>
        <dbReference type="Proteomes" id="UP000295063"/>
    </source>
</evidence>
<protein>
    <submittedName>
        <fullName evidence="3">Phospholipid/cholesterol/gamma-HCH transport system substrate-binding protein</fullName>
    </submittedName>
</protein>